<comment type="similarity">
    <text evidence="3">Belongs to the acetyltransferase family. NAA40 subfamily.</text>
</comment>
<accession>A0A9P5SW58</accession>
<name>A0A9P5SW58_9FUNG</name>
<comment type="subcellular location">
    <subcellularLocation>
        <location evidence="2">Cytoplasm</location>
    </subcellularLocation>
    <subcellularLocation>
        <location evidence="1">Nucleus</location>
    </subcellularLocation>
</comment>
<dbReference type="PANTHER" id="PTHR20531:SF1">
    <property type="entry name" value="N-ALPHA-ACETYLTRANSFERASE 40"/>
    <property type="match status" value="1"/>
</dbReference>
<dbReference type="EMBL" id="JAAAUY010000040">
    <property type="protein sequence ID" value="KAF9336996.1"/>
    <property type="molecule type" value="Genomic_DNA"/>
</dbReference>
<protein>
    <recommendedName>
        <fullName evidence="5">N-alpha-acetyltransferase 40</fullName>
        <ecNumber evidence="4">2.3.1.257</ecNumber>
    </recommendedName>
</protein>
<reference evidence="13" key="1">
    <citation type="journal article" date="2020" name="Fungal Divers.">
        <title>Resolving the Mortierellaceae phylogeny through synthesis of multi-gene phylogenetics and phylogenomics.</title>
        <authorList>
            <person name="Vandepol N."/>
            <person name="Liber J."/>
            <person name="Desiro A."/>
            <person name="Na H."/>
            <person name="Kennedy M."/>
            <person name="Barry K."/>
            <person name="Grigoriev I.V."/>
            <person name="Miller A.N."/>
            <person name="O'Donnell K."/>
            <person name="Stajich J.E."/>
            <person name="Bonito G."/>
        </authorList>
    </citation>
    <scope>NUCLEOTIDE SEQUENCE</scope>
    <source>
        <strain evidence="13">NVP1</strain>
    </source>
</reference>
<evidence type="ECO:0000256" key="2">
    <source>
        <dbReference type="ARBA" id="ARBA00004496"/>
    </source>
</evidence>
<keyword evidence="14" id="KW-1185">Reference proteome</keyword>
<comment type="caution">
    <text evidence="13">The sequence shown here is derived from an EMBL/GenBank/DDBJ whole genome shotgun (WGS) entry which is preliminary data.</text>
</comment>
<dbReference type="SUPFAM" id="SSF55729">
    <property type="entry name" value="Acyl-CoA N-acyltransferases (Nat)"/>
    <property type="match status" value="1"/>
</dbReference>
<dbReference type="Pfam" id="PF00583">
    <property type="entry name" value="Acetyltransf_1"/>
    <property type="match status" value="1"/>
</dbReference>
<feature type="domain" description="N-acetyltransferase" evidence="12">
    <location>
        <begin position="46"/>
        <end position="211"/>
    </location>
</feature>
<keyword evidence="9" id="KW-0012">Acyltransferase</keyword>
<dbReference type="GO" id="GO:1990189">
    <property type="term" value="F:protein N-terminal-serine acetyltransferase activity"/>
    <property type="evidence" value="ECO:0007669"/>
    <property type="project" value="UniProtKB-EC"/>
</dbReference>
<dbReference type="PROSITE" id="PS51186">
    <property type="entry name" value="GNAT"/>
    <property type="match status" value="1"/>
</dbReference>
<dbReference type="GO" id="GO:0005634">
    <property type="term" value="C:nucleus"/>
    <property type="evidence" value="ECO:0007669"/>
    <property type="project" value="UniProtKB-SubCell"/>
</dbReference>
<evidence type="ECO:0000256" key="8">
    <source>
        <dbReference type="ARBA" id="ARBA00023242"/>
    </source>
</evidence>
<evidence type="ECO:0000256" key="5">
    <source>
        <dbReference type="ARBA" id="ARBA00015043"/>
    </source>
</evidence>
<dbReference type="InterPro" id="IPR016181">
    <property type="entry name" value="Acyl_CoA_acyltransferase"/>
</dbReference>
<proteinExistence type="inferred from homology"/>
<dbReference type="EC" id="2.3.1.257" evidence="4"/>
<comment type="catalytic activity">
    <reaction evidence="11">
        <text>N-terminal L-seryl-[histone H4] + acetyl-CoA = N-terminal N(alpha)-acetyl-L-seryl-[histone H4] + CoA + H(+)</text>
        <dbReference type="Rhea" id="RHEA:50596"/>
        <dbReference type="Rhea" id="RHEA-COMP:12740"/>
        <dbReference type="Rhea" id="RHEA-COMP:12743"/>
        <dbReference type="ChEBI" id="CHEBI:15378"/>
        <dbReference type="ChEBI" id="CHEBI:57287"/>
        <dbReference type="ChEBI" id="CHEBI:57288"/>
        <dbReference type="ChEBI" id="CHEBI:64738"/>
        <dbReference type="ChEBI" id="CHEBI:83690"/>
        <dbReference type="EC" id="2.3.1.257"/>
    </reaction>
</comment>
<evidence type="ECO:0000256" key="9">
    <source>
        <dbReference type="ARBA" id="ARBA00023315"/>
    </source>
</evidence>
<evidence type="ECO:0000256" key="3">
    <source>
        <dbReference type="ARBA" id="ARBA00008870"/>
    </source>
</evidence>
<evidence type="ECO:0000256" key="6">
    <source>
        <dbReference type="ARBA" id="ARBA00022490"/>
    </source>
</evidence>
<dbReference type="InterPro" id="IPR039949">
    <property type="entry name" value="NAA40"/>
</dbReference>
<gene>
    <name evidence="13" type="primary">NAA40</name>
    <name evidence="13" type="ORF">BG006_006660</name>
</gene>
<evidence type="ECO:0000259" key="12">
    <source>
        <dbReference type="PROSITE" id="PS51186"/>
    </source>
</evidence>
<dbReference type="GO" id="GO:0010485">
    <property type="term" value="F:histone H4 acetyltransferase activity"/>
    <property type="evidence" value="ECO:0007669"/>
    <property type="project" value="InterPro"/>
</dbReference>
<evidence type="ECO:0000256" key="7">
    <source>
        <dbReference type="ARBA" id="ARBA00022679"/>
    </source>
</evidence>
<dbReference type="GO" id="GO:0043998">
    <property type="term" value="F:histone H2A acetyltransferase activity"/>
    <property type="evidence" value="ECO:0007669"/>
    <property type="project" value="InterPro"/>
</dbReference>
<dbReference type="CDD" id="cd04301">
    <property type="entry name" value="NAT_SF"/>
    <property type="match status" value="1"/>
</dbReference>
<keyword evidence="7" id="KW-0808">Transferase</keyword>
<keyword evidence="6" id="KW-0963">Cytoplasm</keyword>
<dbReference type="PANTHER" id="PTHR20531">
    <property type="entry name" value="N-ALPHA-ACETYLTRANSFERASE 40"/>
    <property type="match status" value="1"/>
</dbReference>
<evidence type="ECO:0000256" key="1">
    <source>
        <dbReference type="ARBA" id="ARBA00004123"/>
    </source>
</evidence>
<evidence type="ECO:0000313" key="13">
    <source>
        <dbReference type="EMBL" id="KAF9336996.1"/>
    </source>
</evidence>
<organism evidence="13 14">
    <name type="scientific">Podila minutissima</name>
    <dbReference type="NCBI Taxonomy" id="64525"/>
    <lineage>
        <taxon>Eukaryota</taxon>
        <taxon>Fungi</taxon>
        <taxon>Fungi incertae sedis</taxon>
        <taxon>Mucoromycota</taxon>
        <taxon>Mortierellomycotina</taxon>
        <taxon>Mortierellomycetes</taxon>
        <taxon>Mortierellales</taxon>
        <taxon>Mortierellaceae</taxon>
        <taxon>Podila</taxon>
    </lineage>
</organism>
<dbReference type="AlphaFoldDB" id="A0A9P5SW58"/>
<keyword evidence="8" id="KW-0539">Nucleus</keyword>
<dbReference type="Proteomes" id="UP000696485">
    <property type="component" value="Unassembled WGS sequence"/>
</dbReference>
<evidence type="ECO:0000256" key="4">
    <source>
        <dbReference type="ARBA" id="ARBA00012950"/>
    </source>
</evidence>
<evidence type="ECO:0000313" key="14">
    <source>
        <dbReference type="Proteomes" id="UP000696485"/>
    </source>
</evidence>
<evidence type="ECO:0000256" key="11">
    <source>
        <dbReference type="ARBA" id="ARBA00049524"/>
    </source>
</evidence>
<sequence>MANADAPSHLARACKLTSAELNECLGSSKTYTPEKSPDYTINTVAYHIDDLPANLRNFVFGLVESNMMELYMKSKNGWCREDKEEEMQDVQSRYLIAFHDDVPVGMIHFQFLEEDTMTDRDAEVAYCYEIQVIPECQRKGIGAYLIGLLETIGRAAKMEKVMLTVFKANKSAIRFYLEQMKYQYDEISPCVSLTRGRASRFDYEILSKSLT</sequence>
<dbReference type="InterPro" id="IPR000182">
    <property type="entry name" value="GNAT_dom"/>
</dbReference>
<dbReference type="Gene3D" id="3.40.630.30">
    <property type="match status" value="1"/>
</dbReference>
<dbReference type="GO" id="GO:0005737">
    <property type="term" value="C:cytoplasm"/>
    <property type="evidence" value="ECO:0007669"/>
    <property type="project" value="UniProtKB-SubCell"/>
</dbReference>
<comment type="catalytic activity">
    <reaction evidence="10">
        <text>N-terminal L-seryl-[histone H2A] + acetyl-CoA = N-terminal N(alpha)-acetyl-L-seryl-[histone H2A] + CoA + H(+)</text>
        <dbReference type="Rhea" id="RHEA:50600"/>
        <dbReference type="Rhea" id="RHEA-COMP:12742"/>
        <dbReference type="Rhea" id="RHEA-COMP:12744"/>
        <dbReference type="ChEBI" id="CHEBI:15378"/>
        <dbReference type="ChEBI" id="CHEBI:57287"/>
        <dbReference type="ChEBI" id="CHEBI:57288"/>
        <dbReference type="ChEBI" id="CHEBI:64738"/>
        <dbReference type="ChEBI" id="CHEBI:83690"/>
        <dbReference type="EC" id="2.3.1.257"/>
    </reaction>
</comment>
<evidence type="ECO:0000256" key="10">
    <source>
        <dbReference type="ARBA" id="ARBA00047821"/>
    </source>
</evidence>